<dbReference type="InterPro" id="IPR036097">
    <property type="entry name" value="HisK_dim/P_sf"/>
</dbReference>
<comment type="caution">
    <text evidence="10">The sequence shown here is derived from an EMBL/GenBank/DDBJ whole genome shotgun (WGS) entry which is preliminary data.</text>
</comment>
<evidence type="ECO:0000256" key="7">
    <source>
        <dbReference type="ARBA" id="ARBA00023012"/>
    </source>
</evidence>
<evidence type="ECO:0000313" key="11">
    <source>
        <dbReference type="Proteomes" id="UP000619260"/>
    </source>
</evidence>
<evidence type="ECO:0000256" key="6">
    <source>
        <dbReference type="ARBA" id="ARBA00022777"/>
    </source>
</evidence>
<reference evidence="10" key="1">
    <citation type="submission" date="2021-01" db="EMBL/GenBank/DDBJ databases">
        <title>Whole genome shotgun sequence of Virgisporangium aliadipatigenens NBRC 105644.</title>
        <authorList>
            <person name="Komaki H."/>
            <person name="Tamura T."/>
        </authorList>
    </citation>
    <scope>NUCLEOTIDE SEQUENCE</scope>
    <source>
        <strain evidence="10">NBRC 105644</strain>
    </source>
</reference>
<dbReference type="CDD" id="cd00082">
    <property type="entry name" value="HisKA"/>
    <property type="match status" value="1"/>
</dbReference>
<dbReference type="InterPro" id="IPR004358">
    <property type="entry name" value="Sig_transdc_His_kin-like_C"/>
</dbReference>
<dbReference type="InterPro" id="IPR003594">
    <property type="entry name" value="HATPase_dom"/>
</dbReference>
<dbReference type="GO" id="GO:0000156">
    <property type="term" value="F:phosphorelay response regulator activity"/>
    <property type="evidence" value="ECO:0007669"/>
    <property type="project" value="TreeGrafter"/>
</dbReference>
<evidence type="ECO:0000256" key="1">
    <source>
        <dbReference type="ARBA" id="ARBA00000085"/>
    </source>
</evidence>
<dbReference type="Gene3D" id="3.30.565.10">
    <property type="entry name" value="Histidine kinase-like ATPase, C-terminal domain"/>
    <property type="match status" value="1"/>
</dbReference>
<dbReference type="PRINTS" id="PR00344">
    <property type="entry name" value="BCTRLSENSOR"/>
</dbReference>
<dbReference type="InterPro" id="IPR036890">
    <property type="entry name" value="HATPase_C_sf"/>
</dbReference>
<evidence type="ECO:0000256" key="2">
    <source>
        <dbReference type="ARBA" id="ARBA00004236"/>
    </source>
</evidence>
<sequence length="349" mass="36492">MKVAAESSALAWDVLELMPDAVTLASAVRDGSGTAVDMRVDYLNAAARAARPTALLGALCSELWTDLRANGCLARCLGVLDSGVPISGECSDGTTGFDYRATRVGTDVLVWVVRDSSERLRATATLARSNADLAAFAHVLAHDLRLPLTTILGNAELLAAEQALPAEERRTFAAISRNAARMSELISAVLAYSRPGGDGVPEPVVDPTAVVSELIDDLRPAIESAGAVVSLAPMNAVRADPVQLSQLMQNLLCGALAAALPDRPLRISIDAVPAGTGWVEFRVADTGAPFLPQPRAQAFALVHRERTPDGRGGTGIGLATCARIVDRHGGRIWVGDPSPATVHFTLPAA</sequence>
<dbReference type="Pfam" id="PF02518">
    <property type="entry name" value="HATPase_c"/>
    <property type="match status" value="1"/>
</dbReference>
<keyword evidence="5" id="KW-0808">Transferase</keyword>
<comment type="catalytic activity">
    <reaction evidence="1">
        <text>ATP + protein L-histidine = ADP + protein N-phospho-L-histidine.</text>
        <dbReference type="EC" id="2.7.13.3"/>
    </reaction>
</comment>
<keyword evidence="4" id="KW-0597">Phosphoprotein</keyword>
<dbReference type="EC" id="2.7.13.3" evidence="3"/>
<organism evidence="10 11">
    <name type="scientific">Virgisporangium aliadipatigenens</name>
    <dbReference type="NCBI Taxonomy" id="741659"/>
    <lineage>
        <taxon>Bacteria</taxon>
        <taxon>Bacillati</taxon>
        <taxon>Actinomycetota</taxon>
        <taxon>Actinomycetes</taxon>
        <taxon>Micromonosporales</taxon>
        <taxon>Micromonosporaceae</taxon>
        <taxon>Virgisporangium</taxon>
    </lineage>
</organism>
<evidence type="ECO:0000256" key="3">
    <source>
        <dbReference type="ARBA" id="ARBA00012438"/>
    </source>
</evidence>
<dbReference type="SMART" id="SM00388">
    <property type="entry name" value="HisKA"/>
    <property type="match status" value="1"/>
</dbReference>
<dbReference type="Gene3D" id="1.10.287.130">
    <property type="match status" value="1"/>
</dbReference>
<dbReference type="GO" id="GO:0005886">
    <property type="term" value="C:plasma membrane"/>
    <property type="evidence" value="ECO:0007669"/>
    <property type="project" value="UniProtKB-SubCell"/>
</dbReference>
<dbReference type="InterPro" id="IPR003661">
    <property type="entry name" value="HisK_dim/P_dom"/>
</dbReference>
<dbReference type="InterPro" id="IPR050351">
    <property type="entry name" value="BphY/WalK/GraS-like"/>
</dbReference>
<dbReference type="SMART" id="SM00387">
    <property type="entry name" value="HATPase_c"/>
    <property type="match status" value="1"/>
</dbReference>
<evidence type="ECO:0000259" key="9">
    <source>
        <dbReference type="PROSITE" id="PS50109"/>
    </source>
</evidence>
<dbReference type="PANTHER" id="PTHR42878:SF15">
    <property type="entry name" value="BACTERIOPHYTOCHROME"/>
    <property type="match status" value="1"/>
</dbReference>
<feature type="domain" description="Histidine kinase" evidence="9">
    <location>
        <begin position="139"/>
        <end position="349"/>
    </location>
</feature>
<dbReference type="SUPFAM" id="SSF55874">
    <property type="entry name" value="ATPase domain of HSP90 chaperone/DNA topoisomerase II/histidine kinase"/>
    <property type="match status" value="1"/>
</dbReference>
<evidence type="ECO:0000313" key="10">
    <source>
        <dbReference type="EMBL" id="GIJ44450.1"/>
    </source>
</evidence>
<keyword evidence="7" id="KW-0902">Two-component regulatory system</keyword>
<name>A0A8J3YI52_9ACTN</name>
<gene>
    <name evidence="10" type="ORF">Val02_13360</name>
</gene>
<proteinExistence type="predicted"/>
<dbReference type="AlphaFoldDB" id="A0A8J3YI52"/>
<evidence type="ECO:0000256" key="5">
    <source>
        <dbReference type="ARBA" id="ARBA00022679"/>
    </source>
</evidence>
<dbReference type="PROSITE" id="PS50109">
    <property type="entry name" value="HIS_KIN"/>
    <property type="match status" value="1"/>
</dbReference>
<dbReference type="RefSeq" id="WP_203898029.1">
    <property type="nucleotide sequence ID" value="NZ_BOPF01000004.1"/>
</dbReference>
<dbReference type="SUPFAM" id="SSF47384">
    <property type="entry name" value="Homodimeric domain of signal transducing histidine kinase"/>
    <property type="match status" value="1"/>
</dbReference>
<dbReference type="GO" id="GO:0000155">
    <property type="term" value="F:phosphorelay sensor kinase activity"/>
    <property type="evidence" value="ECO:0007669"/>
    <property type="project" value="InterPro"/>
</dbReference>
<evidence type="ECO:0000256" key="8">
    <source>
        <dbReference type="ARBA" id="ARBA00039401"/>
    </source>
</evidence>
<keyword evidence="11" id="KW-1185">Reference proteome</keyword>
<dbReference type="EMBL" id="BOPF01000004">
    <property type="protein sequence ID" value="GIJ44450.1"/>
    <property type="molecule type" value="Genomic_DNA"/>
</dbReference>
<dbReference type="GO" id="GO:0007234">
    <property type="term" value="P:osmosensory signaling via phosphorelay pathway"/>
    <property type="evidence" value="ECO:0007669"/>
    <property type="project" value="TreeGrafter"/>
</dbReference>
<protein>
    <recommendedName>
        <fullName evidence="8">Sensor-like histidine kinase SenX3</fullName>
        <ecNumber evidence="3">2.7.13.3</ecNumber>
    </recommendedName>
</protein>
<comment type="subcellular location">
    <subcellularLocation>
        <location evidence="2">Cell membrane</location>
    </subcellularLocation>
</comment>
<dbReference type="Proteomes" id="UP000619260">
    <property type="component" value="Unassembled WGS sequence"/>
</dbReference>
<dbReference type="InterPro" id="IPR005467">
    <property type="entry name" value="His_kinase_dom"/>
</dbReference>
<keyword evidence="6" id="KW-0418">Kinase</keyword>
<dbReference type="PANTHER" id="PTHR42878">
    <property type="entry name" value="TWO-COMPONENT HISTIDINE KINASE"/>
    <property type="match status" value="1"/>
</dbReference>
<accession>A0A8J3YI52</accession>
<evidence type="ECO:0000256" key="4">
    <source>
        <dbReference type="ARBA" id="ARBA00022553"/>
    </source>
</evidence>
<dbReference type="Pfam" id="PF00512">
    <property type="entry name" value="HisKA"/>
    <property type="match status" value="1"/>
</dbReference>
<dbReference type="GO" id="GO:0030295">
    <property type="term" value="F:protein kinase activator activity"/>
    <property type="evidence" value="ECO:0007669"/>
    <property type="project" value="TreeGrafter"/>
</dbReference>